<dbReference type="Gene3D" id="3.40.30.10">
    <property type="entry name" value="Glutaredoxin"/>
    <property type="match status" value="1"/>
</dbReference>
<dbReference type="AlphaFoldDB" id="A0A918SE70"/>
<reference evidence="2" key="2">
    <citation type="submission" date="2020-09" db="EMBL/GenBank/DDBJ databases">
        <authorList>
            <person name="Sun Q."/>
            <person name="Kim S."/>
        </authorList>
    </citation>
    <scope>NUCLEOTIDE SEQUENCE</scope>
    <source>
        <strain evidence="2">KCTC 32437</strain>
    </source>
</reference>
<accession>A0A918SE70</accession>
<dbReference type="CDD" id="cd03024">
    <property type="entry name" value="DsbA_FrnE"/>
    <property type="match status" value="1"/>
</dbReference>
<dbReference type="PANTHER" id="PTHR13887:SF41">
    <property type="entry name" value="THIOREDOXIN SUPERFAMILY PROTEIN"/>
    <property type="match status" value="1"/>
</dbReference>
<reference evidence="2" key="1">
    <citation type="journal article" date="2014" name="Int. J. Syst. Evol. Microbiol.">
        <title>Complete genome sequence of Corynebacterium casei LMG S-19264T (=DSM 44701T), isolated from a smear-ripened cheese.</title>
        <authorList>
            <consortium name="US DOE Joint Genome Institute (JGI-PGF)"/>
            <person name="Walter F."/>
            <person name="Albersmeier A."/>
            <person name="Kalinowski J."/>
            <person name="Ruckert C."/>
        </authorList>
    </citation>
    <scope>NUCLEOTIDE SEQUENCE</scope>
    <source>
        <strain evidence="2">KCTC 32437</strain>
    </source>
</reference>
<evidence type="ECO:0000259" key="1">
    <source>
        <dbReference type="Pfam" id="PF01323"/>
    </source>
</evidence>
<dbReference type="Pfam" id="PF01323">
    <property type="entry name" value="DSBA"/>
    <property type="match status" value="1"/>
</dbReference>
<sequence length="219" mass="24389">MPSHLKIDVFTDVVCPWCLVGSVRLDKAVDRLPQGIDVTILNHPFYLDPTTPEEGVDNDEVLRAKYGRDPRELYERVEQEAAKSGIVLDLSAQPRRYPTAKAHTLTRLALPYGTQHPLANAIAEAYFLDHLQINDDNVLADLAERHGFDRGEAMDAINDPVQLVETERLANAAAAQGIRGVPFFVFNQKYALSGAQPEDVFIEAIERTLAEDDPDVERA</sequence>
<name>A0A918SE70_9HYPH</name>
<dbReference type="EMBL" id="BMZE01000005">
    <property type="protein sequence ID" value="GHA38165.1"/>
    <property type="molecule type" value="Genomic_DNA"/>
</dbReference>
<evidence type="ECO:0000313" key="2">
    <source>
        <dbReference type="EMBL" id="GHA38165.1"/>
    </source>
</evidence>
<dbReference type="RefSeq" id="WP_189427354.1">
    <property type="nucleotide sequence ID" value="NZ_BMZE01000005.1"/>
</dbReference>
<protein>
    <submittedName>
        <fullName evidence="2">Polyketide synthase</fullName>
    </submittedName>
</protein>
<dbReference type="GO" id="GO:0016491">
    <property type="term" value="F:oxidoreductase activity"/>
    <property type="evidence" value="ECO:0007669"/>
    <property type="project" value="InterPro"/>
</dbReference>
<dbReference type="Proteomes" id="UP000646579">
    <property type="component" value="Unassembled WGS sequence"/>
</dbReference>
<feature type="domain" description="DSBA-like thioredoxin" evidence="1">
    <location>
        <begin position="7"/>
        <end position="205"/>
    </location>
</feature>
<proteinExistence type="predicted"/>
<dbReference type="PANTHER" id="PTHR13887">
    <property type="entry name" value="GLUTATHIONE S-TRANSFERASE KAPPA"/>
    <property type="match status" value="1"/>
</dbReference>
<dbReference type="SUPFAM" id="SSF52833">
    <property type="entry name" value="Thioredoxin-like"/>
    <property type="match status" value="1"/>
</dbReference>
<gene>
    <name evidence="2" type="ORF">GCM10007989_37630</name>
</gene>
<evidence type="ECO:0000313" key="3">
    <source>
        <dbReference type="Proteomes" id="UP000646579"/>
    </source>
</evidence>
<dbReference type="InterPro" id="IPR036249">
    <property type="entry name" value="Thioredoxin-like_sf"/>
</dbReference>
<dbReference type="InterPro" id="IPR001853">
    <property type="entry name" value="DSBA-like_thioredoxin_dom"/>
</dbReference>
<comment type="caution">
    <text evidence="2">The sequence shown here is derived from an EMBL/GenBank/DDBJ whole genome shotgun (WGS) entry which is preliminary data.</text>
</comment>
<organism evidence="2 3">
    <name type="scientific">Devosia pacifica</name>
    <dbReference type="NCBI Taxonomy" id="1335967"/>
    <lineage>
        <taxon>Bacteria</taxon>
        <taxon>Pseudomonadati</taxon>
        <taxon>Pseudomonadota</taxon>
        <taxon>Alphaproteobacteria</taxon>
        <taxon>Hyphomicrobiales</taxon>
        <taxon>Devosiaceae</taxon>
        <taxon>Devosia</taxon>
    </lineage>
</organism>
<keyword evidence="3" id="KW-1185">Reference proteome</keyword>